<proteinExistence type="predicted"/>
<protein>
    <submittedName>
        <fullName evidence="5">CEP76 C2 domain containing protein, putative</fullName>
    </submittedName>
</protein>
<dbReference type="PANTHER" id="PTHR46436:SF1">
    <property type="entry name" value="CENTROSOMAL PROTEIN OF 76 KDA"/>
    <property type="match status" value="1"/>
</dbReference>
<dbReference type="InterPro" id="IPR056290">
    <property type="entry name" value="CEPT76/DRC7_peptidase-like_dom"/>
</dbReference>
<dbReference type="PROSITE" id="PS50004">
    <property type="entry name" value="C2"/>
    <property type="match status" value="1"/>
</dbReference>
<dbReference type="SUPFAM" id="SSF49562">
    <property type="entry name" value="C2 domain (Calcium/lipid-binding domain, CaLB)"/>
    <property type="match status" value="1"/>
</dbReference>
<dbReference type="Pfam" id="PF24656">
    <property type="entry name" value="CEPT76_peptidase"/>
    <property type="match status" value="1"/>
</dbReference>
<evidence type="ECO:0000259" key="4">
    <source>
        <dbReference type="PROSITE" id="PS51698"/>
    </source>
</evidence>
<organism evidence="5 6">
    <name type="scientific">Angomonas deanei</name>
    <dbReference type="NCBI Taxonomy" id="59799"/>
    <lineage>
        <taxon>Eukaryota</taxon>
        <taxon>Discoba</taxon>
        <taxon>Euglenozoa</taxon>
        <taxon>Kinetoplastea</taxon>
        <taxon>Metakinetoplastina</taxon>
        <taxon>Trypanosomatida</taxon>
        <taxon>Trypanosomatidae</taxon>
        <taxon>Strigomonadinae</taxon>
        <taxon>Angomonas</taxon>
    </lineage>
</organism>
<dbReference type="OrthoDB" id="5527234at2759"/>
<name>S9UJL7_9TRYP</name>
<dbReference type="InterPro" id="IPR028926">
    <property type="entry name" value="CEP76-C2"/>
</dbReference>
<dbReference type="InterPro" id="IPR035892">
    <property type="entry name" value="C2_domain_sf"/>
</dbReference>
<sequence length="628" mass="69698">MNTEQSLTDTTVSPQRLDEMKGAIRSFLSQSNVYDSIRNIIDTYVSEKGGASVSDDPDEIMRVIREKGLLQELVSKMRSETDGKVKKSVPPFQLASGQFYLHMRISNSRAFVDNVDLSPAAALNHSMFTTIHFGNQRFCSSHVMCSTNPKFDEDFLFTLDTSPYGCGSSDLLELSAPVHIEVFRENKCENIAEILGENTFDWRKVLKTGYLGLTVELCGRNPGIPSGIIELQLELLPGKKAVFTEDEISSTLEKQRLAISTADREFLLYAKRWWNEYLSYSPSYRERKVKLFASTTNGRMVPVTHFVFPLQVDFGLSSPEEAARFVSLFKVSDATPSYLNSIESDSSGGWLSPSTFLSQRQGSQCNHAALLCSLLLGFGLSSYCGIGLSKSGDPVVFVVSLQQGKTGVNAFLWDPVTGNRFICTGSHSFATVDCLFNSKSFYANLQSSNDILNTSFEVDNENLWKPINPLKLRLVPKLPHPPILCKSVDVPVSEKLLESNLRKALISHRDSIGATTLFNDNLSYVLAQALQNYEAERKMRTVPDTHFFTQCVKGVLGPGKTFKAVPINVAHTNEKLIMQTLLSFDTGKEIGEVIAENASFGLRCQIFPYPEGVVSVWVLLAVSYSNVS</sequence>
<evidence type="ECO:0000313" key="6">
    <source>
        <dbReference type="Proteomes" id="UP000515908"/>
    </source>
</evidence>
<dbReference type="Proteomes" id="UP000515908">
    <property type="component" value="Chromosome 12"/>
</dbReference>
<dbReference type="InterPro" id="IPR052299">
    <property type="entry name" value="CEP76"/>
</dbReference>
<reference evidence="5 6" key="1">
    <citation type="submission" date="2020-08" db="EMBL/GenBank/DDBJ databases">
        <authorList>
            <person name="Newling K."/>
            <person name="Davey J."/>
            <person name="Forrester S."/>
        </authorList>
    </citation>
    <scope>NUCLEOTIDE SEQUENCE [LARGE SCALE GENOMIC DNA]</scope>
    <source>
        <strain evidence="6">Crithidia deanei Carvalho (ATCC PRA-265)</strain>
    </source>
</reference>
<dbReference type="PROSITE" id="PS51698">
    <property type="entry name" value="U_BOX"/>
    <property type="match status" value="1"/>
</dbReference>
<comment type="subcellular location">
    <subcellularLocation>
        <location evidence="1">Cytoplasm</location>
        <location evidence="1">Cytoskeleton</location>
        <location evidence="1">Microtubule organizing center</location>
        <location evidence="1">Centrosome</location>
    </subcellularLocation>
</comment>
<dbReference type="InterPro" id="IPR056288">
    <property type="entry name" value="CEP76_C"/>
</dbReference>
<dbReference type="Gene3D" id="2.60.40.150">
    <property type="entry name" value="C2 domain"/>
    <property type="match status" value="1"/>
</dbReference>
<evidence type="ECO:0000259" key="3">
    <source>
        <dbReference type="PROSITE" id="PS50004"/>
    </source>
</evidence>
<dbReference type="InterPro" id="IPR056289">
    <property type="entry name" value="CEP76_N"/>
</dbReference>
<dbReference type="EMBL" id="LR877156">
    <property type="protein sequence ID" value="CAD2218805.1"/>
    <property type="molecule type" value="Genomic_DNA"/>
</dbReference>
<dbReference type="GO" id="GO:0004842">
    <property type="term" value="F:ubiquitin-protein transferase activity"/>
    <property type="evidence" value="ECO:0007669"/>
    <property type="project" value="InterPro"/>
</dbReference>
<dbReference type="Pfam" id="PF15627">
    <property type="entry name" value="CEP76-C2"/>
    <property type="match status" value="1"/>
</dbReference>
<dbReference type="InterPro" id="IPR000008">
    <property type="entry name" value="C2_dom"/>
</dbReference>
<dbReference type="Pfam" id="PF24652">
    <property type="entry name" value="CEP76_C"/>
    <property type="match status" value="1"/>
</dbReference>
<dbReference type="AlphaFoldDB" id="S9UJL7"/>
<gene>
    <name evidence="5" type="ORF">ADEAN_000629800</name>
</gene>
<keyword evidence="6" id="KW-1185">Reference proteome</keyword>
<accession>S9UJL7</accession>
<dbReference type="VEuPathDB" id="TriTrypDB:ADEAN_000629800"/>
<dbReference type="GO" id="GO:0016567">
    <property type="term" value="P:protein ubiquitination"/>
    <property type="evidence" value="ECO:0007669"/>
    <property type="project" value="InterPro"/>
</dbReference>
<dbReference type="Pfam" id="PF24654">
    <property type="entry name" value="CEP76_N"/>
    <property type="match status" value="1"/>
</dbReference>
<feature type="domain" description="U-box" evidence="4">
    <location>
        <begin position="1"/>
        <end position="34"/>
    </location>
</feature>
<evidence type="ECO:0000256" key="1">
    <source>
        <dbReference type="ARBA" id="ARBA00004300"/>
    </source>
</evidence>
<evidence type="ECO:0000256" key="2">
    <source>
        <dbReference type="ARBA" id="ARBA00022490"/>
    </source>
</evidence>
<dbReference type="InterPro" id="IPR003613">
    <property type="entry name" value="Ubox_domain"/>
</dbReference>
<dbReference type="PANTHER" id="PTHR46436">
    <property type="entry name" value="CENTROSOMAL PROTEIN OF 76 KDA"/>
    <property type="match status" value="1"/>
</dbReference>
<evidence type="ECO:0000313" key="5">
    <source>
        <dbReference type="EMBL" id="CAD2218805.1"/>
    </source>
</evidence>
<dbReference type="GO" id="GO:0005813">
    <property type="term" value="C:centrosome"/>
    <property type="evidence" value="ECO:0007669"/>
    <property type="project" value="UniProtKB-SubCell"/>
</dbReference>
<feature type="domain" description="C2" evidence="3">
    <location>
        <begin position="81"/>
        <end position="215"/>
    </location>
</feature>
<keyword evidence="2" id="KW-0963">Cytoplasm</keyword>